<dbReference type="InParanoid" id="M3XV84"/>
<proteinExistence type="predicted"/>
<protein>
    <submittedName>
        <fullName evidence="1">Uncharacterized protein</fullName>
    </submittedName>
</protein>
<dbReference type="Ensembl" id="ENSMPUT00000003045.1">
    <property type="protein sequence ID" value="ENSMPUP00000002984.1"/>
    <property type="gene ID" value="ENSMPUG00000003014.1"/>
</dbReference>
<dbReference type="HOGENOM" id="CLU_2489163_0_0_1"/>
<sequence>TTPSTLRAERASRRDRAECSCERRAGGVCSPGSGVPRTCRFPVTAEGCRSAQTCPPGLHDRCVLMGVRFLWLFRWSCRSLKIKPSVH</sequence>
<organism evidence="1">
    <name type="scientific">Mustela putorius furo</name>
    <name type="common">European domestic ferret</name>
    <name type="synonym">Mustela furo</name>
    <dbReference type="NCBI Taxonomy" id="9669"/>
    <lineage>
        <taxon>Eukaryota</taxon>
        <taxon>Metazoa</taxon>
        <taxon>Chordata</taxon>
        <taxon>Craniata</taxon>
        <taxon>Vertebrata</taxon>
        <taxon>Euteleostomi</taxon>
        <taxon>Mammalia</taxon>
        <taxon>Eutheria</taxon>
        <taxon>Laurasiatheria</taxon>
        <taxon>Carnivora</taxon>
        <taxon>Caniformia</taxon>
        <taxon>Musteloidea</taxon>
        <taxon>Mustelidae</taxon>
        <taxon>Mustelinae</taxon>
        <taxon>Mustela</taxon>
    </lineage>
</organism>
<dbReference type="AlphaFoldDB" id="M3XV84"/>
<dbReference type="EMBL" id="AEYP01066867">
    <property type="status" value="NOT_ANNOTATED_CDS"/>
    <property type="molecule type" value="Genomic_DNA"/>
</dbReference>
<name>M3XV84_MUSPF</name>
<evidence type="ECO:0000313" key="1">
    <source>
        <dbReference type="Ensembl" id="ENSMPUP00000002984.1"/>
    </source>
</evidence>
<accession>M3XV84</accession>
<reference evidence="1" key="1">
    <citation type="submission" date="2024-06" db="UniProtKB">
        <authorList>
            <consortium name="Ensembl"/>
        </authorList>
    </citation>
    <scope>IDENTIFICATION</scope>
</reference>